<dbReference type="FunFam" id="1.10.3470.10:FF:000001">
    <property type="entry name" value="Vitamin B12 ABC transporter permease BtuC"/>
    <property type="match status" value="1"/>
</dbReference>
<comment type="similarity">
    <text evidence="2">Belongs to the binding-protein-dependent transport system permease family. FecCD subfamily.</text>
</comment>
<dbReference type="PANTHER" id="PTHR30472">
    <property type="entry name" value="FERRIC ENTEROBACTIN TRANSPORT SYSTEM PERMEASE PROTEIN"/>
    <property type="match status" value="1"/>
</dbReference>
<proteinExistence type="inferred from homology"/>
<evidence type="ECO:0000256" key="4">
    <source>
        <dbReference type="ARBA" id="ARBA00022475"/>
    </source>
</evidence>
<evidence type="ECO:0000256" key="7">
    <source>
        <dbReference type="ARBA" id="ARBA00023136"/>
    </source>
</evidence>
<dbReference type="InterPro" id="IPR037294">
    <property type="entry name" value="ABC_BtuC-like"/>
</dbReference>
<keyword evidence="6 8" id="KW-1133">Transmembrane helix</keyword>
<organism evidence="9 10">
    <name type="scientific">Fluviispira multicolorata</name>
    <dbReference type="NCBI Taxonomy" id="2654512"/>
    <lineage>
        <taxon>Bacteria</taxon>
        <taxon>Pseudomonadati</taxon>
        <taxon>Bdellovibrionota</taxon>
        <taxon>Oligoflexia</taxon>
        <taxon>Silvanigrellales</taxon>
        <taxon>Silvanigrellaceae</taxon>
        <taxon>Fluviispira</taxon>
    </lineage>
</organism>
<feature type="transmembrane region" description="Helical" evidence="8">
    <location>
        <begin position="275"/>
        <end position="301"/>
    </location>
</feature>
<dbReference type="GO" id="GO:0005886">
    <property type="term" value="C:plasma membrane"/>
    <property type="evidence" value="ECO:0007669"/>
    <property type="project" value="UniProtKB-SubCell"/>
</dbReference>
<evidence type="ECO:0000256" key="1">
    <source>
        <dbReference type="ARBA" id="ARBA00004651"/>
    </source>
</evidence>
<keyword evidence="3" id="KW-0813">Transport</keyword>
<sequence length="332" mass="35783">MKKTDLKISTIFIALIFVLLLGMLLSLSFGSEHIKLATIWNVLISQDENIDSIIVNALRVPRALLAALIGANLSVAGALMQCLTRNPLAEPKMMGVSGGASFIFVIATFFQLPISQNILTFLVFIGAALGGTLVYIISLYKNPSIGKLVLAGVSVSGFFYALTAGMLILLGEDAGAIYSWLAGGLAGVSWDHFYQILPWSIAALIFSFVITHYMNAYALGDEIAKSLGVNLFKIRIVLCLLVVILTGCAVCVSGVIGFLGLIVPHIVRRAFSDNFKIMLPFTALIGAILLVFSDLIARIIFMPIETPVGVITAFVGCPFFLYLIRKNSEKVV</sequence>
<dbReference type="Pfam" id="PF01032">
    <property type="entry name" value="FecCD"/>
    <property type="match status" value="1"/>
</dbReference>
<keyword evidence="10" id="KW-1185">Reference proteome</keyword>
<keyword evidence="7 8" id="KW-0472">Membrane</keyword>
<evidence type="ECO:0000313" key="9">
    <source>
        <dbReference type="EMBL" id="KAB8033157.1"/>
    </source>
</evidence>
<dbReference type="InterPro" id="IPR000522">
    <property type="entry name" value="ABC_transptr_permease_BtuC"/>
</dbReference>
<dbReference type="AlphaFoldDB" id="A0A833N4S5"/>
<accession>A0A833N4S5</accession>
<gene>
    <name evidence="9" type="ORF">GCL57_00235</name>
</gene>
<dbReference type="CDD" id="cd06550">
    <property type="entry name" value="TM_ABC_iron-siderophores_like"/>
    <property type="match status" value="1"/>
</dbReference>
<protein>
    <submittedName>
        <fullName evidence="9">Iron chelate uptake ABC transporter family permease subunit</fullName>
    </submittedName>
</protein>
<evidence type="ECO:0000313" key="10">
    <source>
        <dbReference type="Proteomes" id="UP000442694"/>
    </source>
</evidence>
<evidence type="ECO:0000256" key="3">
    <source>
        <dbReference type="ARBA" id="ARBA00022448"/>
    </source>
</evidence>
<comment type="subcellular location">
    <subcellularLocation>
        <location evidence="1">Cell membrane</location>
        <topology evidence="1">Multi-pass membrane protein</topology>
    </subcellularLocation>
</comment>
<dbReference type="EMBL" id="WFLN01000004">
    <property type="protein sequence ID" value="KAB8033157.1"/>
    <property type="molecule type" value="Genomic_DNA"/>
</dbReference>
<feature type="transmembrane region" description="Helical" evidence="8">
    <location>
        <begin position="148"/>
        <end position="170"/>
    </location>
</feature>
<dbReference type="PANTHER" id="PTHR30472:SF1">
    <property type="entry name" value="FE(3+) DICITRATE TRANSPORT SYSTEM PERMEASE PROTEIN FECC-RELATED"/>
    <property type="match status" value="1"/>
</dbReference>
<dbReference type="SUPFAM" id="SSF81345">
    <property type="entry name" value="ABC transporter involved in vitamin B12 uptake, BtuC"/>
    <property type="match status" value="1"/>
</dbReference>
<dbReference type="Proteomes" id="UP000442694">
    <property type="component" value="Unassembled WGS sequence"/>
</dbReference>
<comment type="caution">
    <text evidence="9">The sequence shown here is derived from an EMBL/GenBank/DDBJ whole genome shotgun (WGS) entry which is preliminary data.</text>
</comment>
<keyword evidence="4" id="KW-1003">Cell membrane</keyword>
<evidence type="ECO:0000256" key="5">
    <source>
        <dbReference type="ARBA" id="ARBA00022692"/>
    </source>
</evidence>
<feature type="transmembrane region" description="Helical" evidence="8">
    <location>
        <begin position="63"/>
        <end position="83"/>
    </location>
</feature>
<evidence type="ECO:0000256" key="2">
    <source>
        <dbReference type="ARBA" id="ARBA00007935"/>
    </source>
</evidence>
<dbReference type="RefSeq" id="WP_152211245.1">
    <property type="nucleotide sequence ID" value="NZ_WFLN01000004.1"/>
</dbReference>
<feature type="transmembrane region" description="Helical" evidence="8">
    <location>
        <begin position="95"/>
        <end position="112"/>
    </location>
</feature>
<feature type="transmembrane region" description="Helical" evidence="8">
    <location>
        <begin position="232"/>
        <end position="263"/>
    </location>
</feature>
<keyword evidence="5 8" id="KW-0812">Transmembrane</keyword>
<dbReference type="Gene3D" id="1.10.3470.10">
    <property type="entry name" value="ABC transporter involved in vitamin B12 uptake, BtuC"/>
    <property type="match status" value="1"/>
</dbReference>
<dbReference type="GO" id="GO:0022857">
    <property type="term" value="F:transmembrane transporter activity"/>
    <property type="evidence" value="ECO:0007669"/>
    <property type="project" value="InterPro"/>
</dbReference>
<dbReference type="GO" id="GO:0033214">
    <property type="term" value="P:siderophore-iron import into cell"/>
    <property type="evidence" value="ECO:0007669"/>
    <property type="project" value="TreeGrafter"/>
</dbReference>
<feature type="transmembrane region" description="Helical" evidence="8">
    <location>
        <begin position="201"/>
        <end position="220"/>
    </location>
</feature>
<evidence type="ECO:0000256" key="6">
    <source>
        <dbReference type="ARBA" id="ARBA00022989"/>
    </source>
</evidence>
<feature type="transmembrane region" description="Helical" evidence="8">
    <location>
        <begin position="118"/>
        <end position="136"/>
    </location>
</feature>
<reference evidence="9 10" key="1">
    <citation type="submission" date="2019-10" db="EMBL/GenBank/DDBJ databases">
        <title>New genus of Silvanigrellaceae.</title>
        <authorList>
            <person name="Pitt A."/>
            <person name="Hahn M.W."/>
        </authorList>
    </citation>
    <scope>NUCLEOTIDE SEQUENCE [LARGE SCALE GENOMIC DNA]</scope>
    <source>
        <strain evidence="9 10">33A1-SZDP</strain>
    </source>
</reference>
<evidence type="ECO:0000256" key="8">
    <source>
        <dbReference type="SAM" id="Phobius"/>
    </source>
</evidence>
<name>A0A833N4S5_9BACT</name>
<feature type="transmembrane region" description="Helical" evidence="8">
    <location>
        <begin position="307"/>
        <end position="324"/>
    </location>
</feature>